<dbReference type="HOGENOM" id="CLU_143970_2_0_9"/>
<comment type="caution">
    <text evidence="1">The sequence shown here is derived from an EMBL/GenBank/DDBJ whole genome shotgun (WGS) entry which is preliminary data.</text>
</comment>
<dbReference type="Proteomes" id="UP000004893">
    <property type="component" value="Unassembled WGS sequence"/>
</dbReference>
<keyword evidence="2" id="KW-1185">Reference proteome</keyword>
<evidence type="ECO:0000313" key="1">
    <source>
        <dbReference type="EMBL" id="EEG72936.1"/>
    </source>
</evidence>
<dbReference type="EMBL" id="ABYI02000034">
    <property type="protein sequence ID" value="EEG72936.1"/>
    <property type="molecule type" value="Genomic_DNA"/>
</dbReference>
<sequence length="159" mass="18211">MLTANTTVKKWKGGTHMNGNAEMLNYVYQNTQMGIESLKQLLEIVDNDDFRKCLEKQLGGYRDINTKAKKMLNENGFDEKGIPGMEKITSYLMINMKTLIDKSSSHIADMLIKGSSMGIVEATKQLHKYEGDVEKDIISLMKELQKMEEHNVEELKKYL</sequence>
<dbReference type="eggNOG" id="ENOG5032QT8">
    <property type="taxonomic scope" value="Bacteria"/>
</dbReference>
<evidence type="ECO:0000313" key="2">
    <source>
        <dbReference type="Proteomes" id="UP000004893"/>
    </source>
</evidence>
<accession>C0C4E3</accession>
<proteinExistence type="predicted"/>
<dbReference type="STRING" id="553973.CLOHYLEM_06959"/>
<protein>
    <recommendedName>
        <fullName evidence="3">DUF2383 domain-containing protein</fullName>
    </recommendedName>
</protein>
<dbReference type="AlphaFoldDB" id="C0C4E3"/>
<gene>
    <name evidence="1" type="ORF">CLOHYLEM_06959</name>
</gene>
<name>C0C4E3_9FIRM</name>
<evidence type="ECO:0008006" key="3">
    <source>
        <dbReference type="Google" id="ProtNLM"/>
    </source>
</evidence>
<organism evidence="1 2">
    <name type="scientific">[Clostridium] hylemonae DSM 15053</name>
    <dbReference type="NCBI Taxonomy" id="553973"/>
    <lineage>
        <taxon>Bacteria</taxon>
        <taxon>Bacillati</taxon>
        <taxon>Bacillota</taxon>
        <taxon>Clostridia</taxon>
        <taxon>Lachnospirales</taxon>
        <taxon>Lachnospiraceae</taxon>
    </lineage>
</organism>
<reference evidence="1" key="2">
    <citation type="submission" date="2013-06" db="EMBL/GenBank/DDBJ databases">
        <title>Draft genome sequence of Clostridium hylemonae (DSM 15053).</title>
        <authorList>
            <person name="Sudarsanam P."/>
            <person name="Ley R."/>
            <person name="Guruge J."/>
            <person name="Turnbaugh P.J."/>
            <person name="Mahowald M."/>
            <person name="Liep D."/>
            <person name="Gordon J."/>
        </authorList>
    </citation>
    <scope>NUCLEOTIDE SEQUENCE</scope>
    <source>
        <strain evidence="1">DSM 15053</strain>
    </source>
</reference>
<reference evidence="1" key="1">
    <citation type="submission" date="2009-02" db="EMBL/GenBank/DDBJ databases">
        <authorList>
            <person name="Fulton L."/>
            <person name="Clifton S."/>
            <person name="Fulton B."/>
            <person name="Xu J."/>
            <person name="Minx P."/>
            <person name="Pepin K.H."/>
            <person name="Johnson M."/>
            <person name="Bhonagiri V."/>
            <person name="Nash W.E."/>
            <person name="Mardis E.R."/>
            <person name="Wilson R.K."/>
        </authorList>
    </citation>
    <scope>NUCLEOTIDE SEQUENCE [LARGE SCALE GENOMIC DNA]</scope>
    <source>
        <strain evidence="1">DSM 15053</strain>
    </source>
</reference>